<organism evidence="2">
    <name type="scientific">Tanacetum cinerariifolium</name>
    <name type="common">Dalmatian daisy</name>
    <name type="synonym">Chrysanthemum cinerariifolium</name>
    <dbReference type="NCBI Taxonomy" id="118510"/>
    <lineage>
        <taxon>Eukaryota</taxon>
        <taxon>Viridiplantae</taxon>
        <taxon>Streptophyta</taxon>
        <taxon>Embryophyta</taxon>
        <taxon>Tracheophyta</taxon>
        <taxon>Spermatophyta</taxon>
        <taxon>Magnoliopsida</taxon>
        <taxon>eudicotyledons</taxon>
        <taxon>Gunneridae</taxon>
        <taxon>Pentapetalae</taxon>
        <taxon>asterids</taxon>
        <taxon>campanulids</taxon>
        <taxon>Asterales</taxon>
        <taxon>Asteraceae</taxon>
        <taxon>Asteroideae</taxon>
        <taxon>Anthemideae</taxon>
        <taxon>Anthemidinae</taxon>
        <taxon>Tanacetum</taxon>
    </lineage>
</organism>
<proteinExistence type="predicted"/>
<feature type="region of interest" description="Disordered" evidence="1">
    <location>
        <begin position="74"/>
        <end position="112"/>
    </location>
</feature>
<feature type="region of interest" description="Disordered" evidence="1">
    <location>
        <begin position="468"/>
        <end position="493"/>
    </location>
</feature>
<gene>
    <name evidence="2" type="ORF">Tci_397103</name>
</gene>
<dbReference type="EMBL" id="BKCJ010163397">
    <property type="protein sequence ID" value="GEY25129.1"/>
    <property type="molecule type" value="Genomic_DNA"/>
</dbReference>
<protein>
    <submittedName>
        <fullName evidence="2">Zinc finger, CCHC-type</fullName>
    </submittedName>
</protein>
<sequence>MIGILTTMVTSIPIHYILYGKKTFLMTYSTNSRLIGLNSRYTHLSPGPTHQNIRAATKPRDKLAAVRIFQDAHRQNTSATRVRKELPSASTNHSRKSTLREGAARKDQSSLETRGRVCLHTQTTQGVGHTTIAAETPKAVTRVLVQGKQSLLLKNVITKEHPHERWNRYQEVKIVQEDTESQNSSGRSRALRTICPNHGYVKKQTLSLPGSVTLILQKPECLVTSRHTTEQEAGQKQNFKKGGFRNQLRSKRKHDMFTLLAKMPKEILALDKEKFKPPPPMTTPVEKKNASKFCEFHGEVGHTVDECMHLKRQIEEMLKAEKLSHLIKELTQNNRKDQTKAAKKGKTLRKDKPLTILMVQPWQRISKQRITQTFSLESVISFPPLEEEDGTEGPMIIKAETRGHFVHRISSMVPTATPLVGFSGEIISPLGQLSLLVKIGNEEHSISTWMNFMVHDYSARMHNGLRTRSIAARNRSSHRRKDSDKRKRGQAPERNKAVYKAVEKLVDADFKDLNIEEADVIMGIRIKHESNMIAISQSHYIDKVLKKFNYFDCTLVCTRLDTSEKLMPNNGQDVSQLEYYRVIGSLIYAVTCTKPDITFAVGKLSSCWLFLLCGGAIYWASKKQFCITGSTMKTKFVALAAAGKEAKWLRNLIFEIPLWSKPIAPISIIYDSASTLAKAYSQLYNGNSRHLGFRHSIIRELIMNEMVSIEFVRS</sequence>
<comment type="caution">
    <text evidence="2">The sequence shown here is derived from an EMBL/GenBank/DDBJ whole genome shotgun (WGS) entry which is preliminary data.</text>
</comment>
<dbReference type="PANTHER" id="PTHR11439">
    <property type="entry name" value="GAG-POL-RELATED RETROTRANSPOSON"/>
    <property type="match status" value="1"/>
</dbReference>
<name>A0A699HGC6_TANCI</name>
<dbReference type="AlphaFoldDB" id="A0A699HGC6"/>
<dbReference type="PANTHER" id="PTHR11439:SF521">
    <property type="entry name" value="RNA-DIRECTED DNA POLYMERASE"/>
    <property type="match status" value="1"/>
</dbReference>
<accession>A0A699HGC6</accession>
<feature type="compositionally biased region" description="Basic and acidic residues" evidence="1">
    <location>
        <begin position="481"/>
        <end position="493"/>
    </location>
</feature>
<evidence type="ECO:0000313" key="2">
    <source>
        <dbReference type="EMBL" id="GEY25129.1"/>
    </source>
</evidence>
<reference evidence="2" key="1">
    <citation type="journal article" date="2019" name="Sci. Rep.">
        <title>Draft genome of Tanacetum cinerariifolium, the natural source of mosquito coil.</title>
        <authorList>
            <person name="Yamashiro T."/>
            <person name="Shiraishi A."/>
            <person name="Satake H."/>
            <person name="Nakayama K."/>
        </authorList>
    </citation>
    <scope>NUCLEOTIDE SEQUENCE</scope>
</reference>
<evidence type="ECO:0000256" key="1">
    <source>
        <dbReference type="SAM" id="MobiDB-lite"/>
    </source>
</evidence>
<feature type="compositionally biased region" description="Basic and acidic residues" evidence="1">
    <location>
        <begin position="98"/>
        <end position="112"/>
    </location>
</feature>
<dbReference type="CDD" id="cd09272">
    <property type="entry name" value="RNase_HI_RT_Ty1"/>
    <property type="match status" value="1"/>
</dbReference>